<keyword evidence="1" id="KW-0812">Transmembrane</keyword>
<comment type="caution">
    <text evidence="2">The sequence shown here is derived from an EMBL/GenBank/DDBJ whole genome shotgun (WGS) entry which is preliminary data.</text>
</comment>
<proteinExistence type="predicted"/>
<feature type="transmembrane region" description="Helical" evidence="1">
    <location>
        <begin position="9"/>
        <end position="26"/>
    </location>
</feature>
<keyword evidence="1" id="KW-1133">Transmembrane helix</keyword>
<accession>K2G8T9</accession>
<evidence type="ECO:0000256" key="1">
    <source>
        <dbReference type="SAM" id="Phobius"/>
    </source>
</evidence>
<name>K2G8T9_9BACT</name>
<sequence length="59" mass="7038">MIEILNQNQWVIATIAILITIVWFYITNNNIVKVNQKQTSWNNSNNNQIWYINNSKKND</sequence>
<keyword evidence="1" id="KW-0472">Membrane</keyword>
<evidence type="ECO:0000313" key="2">
    <source>
        <dbReference type="EMBL" id="EKE26539.1"/>
    </source>
</evidence>
<reference evidence="2" key="1">
    <citation type="journal article" date="2012" name="Science">
        <title>Fermentation, hydrogen, and sulfur metabolism in multiple uncultivated bacterial phyla.</title>
        <authorList>
            <person name="Wrighton K.C."/>
            <person name="Thomas B.C."/>
            <person name="Sharon I."/>
            <person name="Miller C.S."/>
            <person name="Castelle C.J."/>
            <person name="VerBerkmoes N.C."/>
            <person name="Wilkins M.J."/>
            <person name="Hettich R.L."/>
            <person name="Lipton M.S."/>
            <person name="Williams K.H."/>
            <person name="Long P.E."/>
            <person name="Banfield J.F."/>
        </authorList>
    </citation>
    <scope>NUCLEOTIDE SEQUENCE [LARGE SCALE GENOMIC DNA]</scope>
</reference>
<dbReference type="EMBL" id="AMFJ01000765">
    <property type="protein sequence ID" value="EKE26539.1"/>
    <property type="molecule type" value="Genomic_DNA"/>
</dbReference>
<organism evidence="2">
    <name type="scientific">uncultured bacterium</name>
    <name type="common">gcode 4</name>
    <dbReference type="NCBI Taxonomy" id="1234023"/>
    <lineage>
        <taxon>Bacteria</taxon>
        <taxon>environmental samples</taxon>
    </lineage>
</organism>
<protein>
    <submittedName>
        <fullName evidence="2">Uncharacterized protein</fullName>
    </submittedName>
</protein>
<gene>
    <name evidence="2" type="ORF">ACD_4C00249G0004</name>
</gene>
<dbReference type="AlphaFoldDB" id="K2G8T9"/>